<dbReference type="Pfam" id="PF07286">
    <property type="entry name" value="D-Glu_cyclase"/>
    <property type="match status" value="1"/>
</dbReference>
<evidence type="ECO:0000313" key="4">
    <source>
        <dbReference type="EMBL" id="TCO78407.1"/>
    </source>
</evidence>
<dbReference type="Gene3D" id="3.40.1640.10">
    <property type="entry name" value="PSTPO5379-like"/>
    <property type="match status" value="1"/>
</dbReference>
<reference evidence="4 5" key="1">
    <citation type="submission" date="2019-03" db="EMBL/GenBank/DDBJ databases">
        <title>Genomic Encyclopedia of Type Strains, Phase IV (KMG-IV): sequencing the most valuable type-strain genomes for metagenomic binning, comparative biology and taxonomic classification.</title>
        <authorList>
            <person name="Goeker M."/>
        </authorList>
    </citation>
    <scope>NUCLEOTIDE SEQUENCE [LARGE SCALE GENOMIC DNA]</scope>
    <source>
        <strain evidence="4 5">DSM 23344</strain>
    </source>
</reference>
<comment type="caution">
    <text evidence="4">The sequence shown here is derived from an EMBL/GenBank/DDBJ whole genome shotgun (WGS) entry which is preliminary data.</text>
</comment>
<dbReference type="AlphaFoldDB" id="A0A4R2KZP5"/>
<dbReference type="InterPro" id="IPR016938">
    <property type="entry name" value="UPF0317"/>
</dbReference>
<keyword evidence="5" id="KW-1185">Reference proteome</keyword>
<evidence type="ECO:0000256" key="2">
    <source>
        <dbReference type="ARBA" id="ARBA00023239"/>
    </source>
</evidence>
<keyword evidence="2 3" id="KW-0456">Lyase</keyword>
<sequence>MPDTHSPHAIRARIRNGEHSGNTSGLAPGFVQCNLVILPQAHAHDFLRFCQANPRPCPLIAMNPSPGDPTLPALGDIDIRRDVPRYRVFESGRAGDDTADIQSLWREDLVVFALGCSFSFEEALLADGLDVRNVSEGVNVPMYRTNTPCTPAGPFSGNMVVSMRPFLAADAIRAIQICTRFPSVHGAPVHLGDPSAIGIGDLSRPDFGDSVSVKQREMPVFWACGVTPQVALENARLPFAITHSPGCMLVTDMRNSQLAIL</sequence>
<evidence type="ECO:0000256" key="1">
    <source>
        <dbReference type="ARBA" id="ARBA00007896"/>
    </source>
</evidence>
<dbReference type="PIRSF" id="PIRSF029755">
    <property type="entry name" value="UCP029755"/>
    <property type="match status" value="1"/>
</dbReference>
<dbReference type="GO" id="GO:0016829">
    <property type="term" value="F:lyase activity"/>
    <property type="evidence" value="ECO:0007669"/>
    <property type="project" value="UniProtKB-KW"/>
</dbReference>
<dbReference type="Proteomes" id="UP000294980">
    <property type="component" value="Unassembled WGS sequence"/>
</dbReference>
<dbReference type="EMBL" id="SLWX01000001">
    <property type="protein sequence ID" value="TCO78407.1"/>
    <property type="molecule type" value="Genomic_DNA"/>
</dbReference>
<dbReference type="HAMAP" id="MF_01830">
    <property type="entry name" value="Hydro_lyase"/>
    <property type="match status" value="1"/>
</dbReference>
<organism evidence="4 5">
    <name type="scientific">Chromatocurvus halotolerans</name>
    <dbReference type="NCBI Taxonomy" id="1132028"/>
    <lineage>
        <taxon>Bacteria</taxon>
        <taxon>Pseudomonadati</taxon>
        <taxon>Pseudomonadota</taxon>
        <taxon>Gammaproteobacteria</taxon>
        <taxon>Cellvibrionales</taxon>
        <taxon>Halieaceae</taxon>
        <taxon>Chromatocurvus</taxon>
    </lineage>
</organism>
<proteinExistence type="inferred from homology"/>
<accession>A0A4R2KZP5</accession>
<protein>
    <recommendedName>
        <fullName evidence="3">Putative hydro-lyase EV688_101224</fullName>
        <ecNumber evidence="3">4.2.1.-</ecNumber>
    </recommendedName>
</protein>
<dbReference type="SUPFAM" id="SSF160920">
    <property type="entry name" value="PSTPO5379-like"/>
    <property type="match status" value="1"/>
</dbReference>
<dbReference type="InterPro" id="IPR038021">
    <property type="entry name" value="Putative_hydro-lyase"/>
</dbReference>
<comment type="similarity">
    <text evidence="1 3">Belongs to the D-glutamate cyclase family.</text>
</comment>
<dbReference type="PANTHER" id="PTHR32022:SF10">
    <property type="entry name" value="D-GLUTAMATE CYCLASE, MITOCHONDRIAL"/>
    <property type="match status" value="1"/>
</dbReference>
<dbReference type="PANTHER" id="PTHR32022">
    <property type="entry name" value="D-GLUTAMATE CYCLASE, MITOCHONDRIAL"/>
    <property type="match status" value="1"/>
</dbReference>
<dbReference type="NCBIfam" id="NF003969">
    <property type="entry name" value="PRK05463.1"/>
    <property type="match status" value="1"/>
</dbReference>
<dbReference type="FunFam" id="3.30.2040.10:FF:000001">
    <property type="entry name" value="D-glutamate cyclase, mitochondrial"/>
    <property type="match status" value="1"/>
</dbReference>
<dbReference type="RefSeq" id="WP_117316512.1">
    <property type="nucleotide sequence ID" value="NZ_QQSW01000006.1"/>
</dbReference>
<name>A0A4R2KZP5_9GAMM</name>
<gene>
    <name evidence="4" type="ORF">EV688_101224</name>
</gene>
<evidence type="ECO:0000256" key="3">
    <source>
        <dbReference type="HAMAP-Rule" id="MF_01830"/>
    </source>
</evidence>
<dbReference type="InterPro" id="IPR009906">
    <property type="entry name" value="D-Glu_cyclase"/>
</dbReference>
<dbReference type="Gene3D" id="3.30.2040.10">
    <property type="entry name" value="PSTPO5379-like domain"/>
    <property type="match status" value="1"/>
</dbReference>
<evidence type="ECO:0000313" key="5">
    <source>
        <dbReference type="Proteomes" id="UP000294980"/>
    </source>
</evidence>
<dbReference type="EC" id="4.2.1.-" evidence="3"/>
<dbReference type="OrthoDB" id="149585at2"/>